<dbReference type="SUPFAM" id="SSF56059">
    <property type="entry name" value="Glutathione synthetase ATP-binding domain-like"/>
    <property type="match status" value="1"/>
</dbReference>
<dbReference type="Gene3D" id="3.50.30.10">
    <property type="entry name" value="Phosphohistidine domain"/>
    <property type="match status" value="1"/>
</dbReference>
<keyword evidence="3" id="KW-0670">Pyruvate</keyword>
<evidence type="ECO:0000313" key="3">
    <source>
        <dbReference type="EMBL" id="MCX2983019.1"/>
    </source>
</evidence>
<dbReference type="Gene3D" id="3.30.1490.20">
    <property type="entry name" value="ATP-grasp fold, A domain"/>
    <property type="match status" value="1"/>
</dbReference>
<gene>
    <name evidence="3" type="ORF">EYC98_19320</name>
</gene>
<keyword evidence="4" id="KW-1185">Reference proteome</keyword>
<dbReference type="Pfam" id="PF01326">
    <property type="entry name" value="PPDK_N"/>
    <property type="match status" value="2"/>
</dbReference>
<protein>
    <submittedName>
        <fullName evidence="3">Pyruvate, water dikinase</fullName>
    </submittedName>
</protein>
<dbReference type="InterPro" id="IPR002192">
    <property type="entry name" value="PPDK_AMP/ATP-bd"/>
</dbReference>
<dbReference type="RefSeq" id="WP_279247049.1">
    <property type="nucleotide sequence ID" value="NZ_SHNN01000005.1"/>
</dbReference>
<evidence type="ECO:0000313" key="4">
    <source>
        <dbReference type="Proteomes" id="UP001143362"/>
    </source>
</evidence>
<feature type="domain" description="Pyruvate phosphate dikinase AMP/ATP-binding" evidence="2">
    <location>
        <begin position="202"/>
        <end position="250"/>
    </location>
</feature>
<dbReference type="PANTHER" id="PTHR43615">
    <property type="entry name" value="PHOSPHOENOLPYRUVATE SYNTHASE-RELATED"/>
    <property type="match status" value="1"/>
</dbReference>
<dbReference type="Proteomes" id="UP001143362">
    <property type="component" value="Unassembled WGS sequence"/>
</dbReference>
<evidence type="ECO:0000259" key="2">
    <source>
        <dbReference type="Pfam" id="PF01326"/>
    </source>
</evidence>
<dbReference type="Gene3D" id="3.30.470.20">
    <property type="entry name" value="ATP-grasp fold, B domain"/>
    <property type="match status" value="2"/>
</dbReference>
<dbReference type="InterPro" id="IPR036637">
    <property type="entry name" value="Phosphohistidine_dom_sf"/>
</dbReference>
<dbReference type="PANTHER" id="PTHR43615:SF1">
    <property type="entry name" value="PPDK_N DOMAIN-CONTAINING PROTEIN"/>
    <property type="match status" value="1"/>
</dbReference>
<feature type="domain" description="Pyruvate phosphate dikinase AMP/ATP-binding" evidence="2">
    <location>
        <begin position="57"/>
        <end position="195"/>
    </location>
</feature>
<reference evidence="3" key="1">
    <citation type="submission" date="2019-02" db="EMBL/GenBank/DDBJ databases">
        <authorList>
            <person name="Li S.-H."/>
        </authorList>
    </citation>
    <scope>NUCLEOTIDE SEQUENCE</scope>
    <source>
        <strain evidence="3">IMCC14734</strain>
    </source>
</reference>
<accession>A0ABT3TL17</accession>
<sequence length="806" mass="88356">MLANSHDQPHIISIENISDEAVGGKARGLAELVAMGLQVPQAFVIVNAEGTRFPLNLDHAYAELGGGRVAVRSSALGEDGDQASFAGQYETVLDVEGEADLRQAITRCVDSLHSERADAYNEDQAQLGDVRMCVVVQQMVAAASAGVLFSADPVTGRHDRMVIDAVTGLGEALVSGEQTPDHYLLDRDNQLVLSDLVDVEPILSPLQIKTLAEQARAAVVSHGAPLDMEWAFDADGQLFWLQARPITTLGVDLNDNYTPIAADAVITRCNVGEMMPGPVCPLTFSTQGRAIEHGMQHMHVSYARRPAITQDWTQINLFYGHMFINLSGGLAAARNVSLTNAEVMAQTLCGRPVPELQEPLDKRPLPQRWWGSVRFLRYCLRASKVLAEFYTRFENFNVVFHDSSLQMMEEMELQFPWLLEADEVHLRSSAYSGLMEGVIQGIVSGGIKNPNPEQAAALQGEAARLLAGAENVESAVMLQQLDQVVDLIAVDAEQGQWFRKCSTEEGLAWLESEPAAAAGSAFRKFLDEHGHRGYRELCVREKAWREQPQQVVTTMQAAIASRLNGAYRPKAANSVDMTQLSLALRKLLPAAHKAIRQREETKSMLVEATYRLKRGYRHLGDLLVNEGHLEDADLVYFFSREELADYCRAPNPEAAERAVLRRRTLEFQQHLEFEDIHVGFASPIELQEQTTADANQLVGRPVSRGVVEGRARVALTLEQAAGLQPGEILVSHITDIGWTPYFSLIAGLATDVGSAVSHGAVIAREYGLPAIVNLRTATKAIQTGDLIRLDADHGVLTRLASADETV</sequence>
<proteinExistence type="predicted"/>
<dbReference type="InterPro" id="IPR051549">
    <property type="entry name" value="PEP_Utilizing_Enz"/>
</dbReference>
<dbReference type="EMBL" id="SHNN01000005">
    <property type="protein sequence ID" value="MCX2983019.1"/>
    <property type="molecule type" value="Genomic_DNA"/>
</dbReference>
<evidence type="ECO:0000259" key="1">
    <source>
        <dbReference type="Pfam" id="PF00391"/>
    </source>
</evidence>
<organism evidence="3 4">
    <name type="scientific">Candidatus Litorirhabdus singularis</name>
    <dbReference type="NCBI Taxonomy" id="2518993"/>
    <lineage>
        <taxon>Bacteria</taxon>
        <taxon>Pseudomonadati</taxon>
        <taxon>Pseudomonadota</taxon>
        <taxon>Gammaproteobacteria</taxon>
        <taxon>Cellvibrionales</taxon>
        <taxon>Halieaceae</taxon>
        <taxon>Candidatus Litorirhabdus</taxon>
    </lineage>
</organism>
<dbReference type="InterPro" id="IPR013815">
    <property type="entry name" value="ATP_grasp_subdomain_1"/>
</dbReference>
<feature type="domain" description="PEP-utilising enzyme mobile" evidence="1">
    <location>
        <begin position="724"/>
        <end position="794"/>
    </location>
</feature>
<dbReference type="Pfam" id="PF00391">
    <property type="entry name" value="PEP-utilizers"/>
    <property type="match status" value="1"/>
</dbReference>
<comment type="caution">
    <text evidence="3">The sequence shown here is derived from an EMBL/GenBank/DDBJ whole genome shotgun (WGS) entry which is preliminary data.</text>
</comment>
<name>A0ABT3TL17_9GAMM</name>
<dbReference type="SUPFAM" id="SSF52009">
    <property type="entry name" value="Phosphohistidine domain"/>
    <property type="match status" value="1"/>
</dbReference>
<dbReference type="InterPro" id="IPR008279">
    <property type="entry name" value="PEP-util_enz_mobile_dom"/>
</dbReference>